<keyword evidence="6" id="KW-1185">Reference proteome</keyword>
<accession>A0A1A9MAW7</accession>
<feature type="region of interest" description="Disordered" evidence="1">
    <location>
        <begin position="165"/>
        <end position="219"/>
    </location>
</feature>
<dbReference type="STRING" id="1843580.A7D17_15915"/>
<sequence length="219" mass="23452">MYDQPLLVGTSVAIAIAALAGLGTRLIRKRVSALDAEALMCRPVGDDYALQLILAVKQLPEAQAVDALIRRGELDSVGASIQWFVQRLGVDAERKFGAFFDHGASELLPVFDPQAMGLALPIPASYQAYVCDGYRYTATVYDLDDKAGRLVMDWLELHADPDAASTSHVVDDQVGNGDHAADYRTRESDPLSPNGHSASSIGANLLTDHSGQSAQRGEA</sequence>
<organism evidence="4 5">
    <name type="scientific">Xanthomonas floridensis</name>
    <dbReference type="NCBI Taxonomy" id="1843580"/>
    <lineage>
        <taxon>Bacteria</taxon>
        <taxon>Pseudomonadati</taxon>
        <taxon>Pseudomonadota</taxon>
        <taxon>Gammaproteobacteria</taxon>
        <taxon>Lysobacterales</taxon>
        <taxon>Lysobacteraceae</taxon>
        <taxon>Xanthomonas</taxon>
    </lineage>
</organism>
<dbReference type="RefSeq" id="WP_064508825.1">
    <property type="nucleotide sequence ID" value="NZ_JAYFSN010000017.1"/>
</dbReference>
<evidence type="ECO:0000313" key="3">
    <source>
        <dbReference type="EMBL" id="MEA5123273.1"/>
    </source>
</evidence>
<keyword evidence="2" id="KW-0472">Membrane</keyword>
<dbReference type="Proteomes" id="UP000077659">
    <property type="component" value="Unassembled WGS sequence"/>
</dbReference>
<name>A0A1A9MAW7_9XANT</name>
<gene>
    <name evidence="4" type="ORF">A7D17_15915</name>
    <name evidence="3" type="ORF">VB146_05195</name>
</gene>
<keyword evidence="2" id="KW-0812">Transmembrane</keyword>
<feature type="compositionally biased region" description="Polar residues" evidence="1">
    <location>
        <begin position="194"/>
        <end position="219"/>
    </location>
</feature>
<dbReference type="Proteomes" id="UP001303614">
    <property type="component" value="Unassembled WGS sequence"/>
</dbReference>
<evidence type="ECO:0000313" key="4">
    <source>
        <dbReference type="EMBL" id="OAG67674.1"/>
    </source>
</evidence>
<dbReference type="AlphaFoldDB" id="A0A1A9MAW7"/>
<dbReference type="EMBL" id="JAYFSO010000005">
    <property type="protein sequence ID" value="MEA5123273.1"/>
    <property type="molecule type" value="Genomic_DNA"/>
</dbReference>
<proteinExistence type="predicted"/>
<feature type="transmembrane region" description="Helical" evidence="2">
    <location>
        <begin position="6"/>
        <end position="27"/>
    </location>
</feature>
<evidence type="ECO:0000256" key="1">
    <source>
        <dbReference type="SAM" id="MobiDB-lite"/>
    </source>
</evidence>
<evidence type="ECO:0000313" key="6">
    <source>
        <dbReference type="Proteomes" id="UP001303614"/>
    </source>
</evidence>
<reference evidence="4 5" key="1">
    <citation type="submission" date="2016-05" db="EMBL/GenBank/DDBJ databases">
        <title>Pathogenic, phenotypic and molecular characterisation of Xanthomonas nasturtii sp. nov. and Xanthomonas floridensis sp. nov., new species of Xanthomonas associated with watercress production in Florida.</title>
        <authorList>
            <person name="Vicente J.G."/>
            <person name="Rothwell S."/>
            <person name="Holub E.B."/>
            <person name="Studholme D.J."/>
        </authorList>
    </citation>
    <scope>NUCLEOTIDE SEQUENCE [LARGE SCALE GENOMIC DNA]</scope>
    <source>
        <strain evidence="4 5">WHRI 8848</strain>
    </source>
</reference>
<reference evidence="3 6" key="2">
    <citation type="submission" date="2023-12" db="EMBL/GenBank/DDBJ databases">
        <title>Genome sequencing of Xanthomonas floridensis.</title>
        <authorList>
            <person name="Greer S."/>
            <person name="Harrison J."/>
            <person name="Grant M."/>
            <person name="Vicente J."/>
            <person name="Studholme D."/>
        </authorList>
    </citation>
    <scope>NUCLEOTIDE SEQUENCE [LARGE SCALE GENOMIC DNA]</scope>
    <source>
        <strain evidence="3 6">WHRI 8848</strain>
    </source>
</reference>
<feature type="compositionally biased region" description="Basic and acidic residues" evidence="1">
    <location>
        <begin position="179"/>
        <end position="189"/>
    </location>
</feature>
<comment type="caution">
    <text evidence="4">The sequence shown here is derived from an EMBL/GenBank/DDBJ whole genome shotgun (WGS) entry which is preliminary data.</text>
</comment>
<evidence type="ECO:0000313" key="5">
    <source>
        <dbReference type="Proteomes" id="UP000077659"/>
    </source>
</evidence>
<evidence type="ECO:0000256" key="2">
    <source>
        <dbReference type="SAM" id="Phobius"/>
    </source>
</evidence>
<dbReference type="EMBL" id="LXNG01000014">
    <property type="protein sequence ID" value="OAG67674.1"/>
    <property type="molecule type" value="Genomic_DNA"/>
</dbReference>
<dbReference type="OrthoDB" id="9890832at2"/>
<protein>
    <submittedName>
        <fullName evidence="4">Uncharacterized protein</fullName>
    </submittedName>
</protein>
<keyword evidence="2" id="KW-1133">Transmembrane helix</keyword>